<gene>
    <name evidence="1" type="ORF">LCGC14_2613240</name>
</gene>
<evidence type="ECO:0000313" key="1">
    <source>
        <dbReference type="EMBL" id="KKL04721.1"/>
    </source>
</evidence>
<comment type="caution">
    <text evidence="1">The sequence shown here is derived from an EMBL/GenBank/DDBJ whole genome shotgun (WGS) entry which is preliminary data.</text>
</comment>
<protein>
    <submittedName>
        <fullName evidence="1">Uncharacterized protein</fullName>
    </submittedName>
</protein>
<dbReference type="AlphaFoldDB" id="A0A0F9CGE6"/>
<dbReference type="EMBL" id="LAZR01044408">
    <property type="protein sequence ID" value="KKL04721.1"/>
    <property type="molecule type" value="Genomic_DNA"/>
</dbReference>
<name>A0A0F9CGE6_9ZZZZ</name>
<accession>A0A0F9CGE6</accession>
<organism evidence="1">
    <name type="scientific">marine sediment metagenome</name>
    <dbReference type="NCBI Taxonomy" id="412755"/>
    <lineage>
        <taxon>unclassified sequences</taxon>
        <taxon>metagenomes</taxon>
        <taxon>ecological metagenomes</taxon>
    </lineage>
</organism>
<reference evidence="1" key="1">
    <citation type="journal article" date="2015" name="Nature">
        <title>Complex archaea that bridge the gap between prokaryotes and eukaryotes.</title>
        <authorList>
            <person name="Spang A."/>
            <person name="Saw J.H."/>
            <person name="Jorgensen S.L."/>
            <person name="Zaremba-Niedzwiedzka K."/>
            <person name="Martijn J."/>
            <person name="Lind A.E."/>
            <person name="van Eijk R."/>
            <person name="Schleper C."/>
            <person name="Guy L."/>
            <person name="Ettema T.J."/>
        </authorList>
    </citation>
    <scope>NUCLEOTIDE SEQUENCE</scope>
</reference>
<proteinExistence type="predicted"/>
<sequence>MTNEVREFFHKKAAKFGYTEPCRCGGTCYNDEDDSSVKFISSDVDLLVGNFTEELFIRVDITSPSHPKPVRSVWHEL</sequence>